<name>A0A248UN49_9HYPH</name>
<accession>A0A248UN49</accession>
<dbReference type="AlphaFoldDB" id="A0A248UN49"/>
<dbReference type="KEGG" id="och:CES85_2978"/>
<dbReference type="EMBL" id="CP022605">
    <property type="protein sequence ID" value="ASV88032.1"/>
    <property type="molecule type" value="Genomic_DNA"/>
</dbReference>
<proteinExistence type="predicted"/>
<reference evidence="1 2" key="1">
    <citation type="submission" date="2017-07" db="EMBL/GenBank/DDBJ databases">
        <title>Phylogenetic study on the rhizospheric bacterium Ochrobactrum sp. A44.</title>
        <authorList>
            <person name="Krzyzanowska D.M."/>
            <person name="Ossowicki A."/>
            <person name="Rajewska M."/>
            <person name="Maciag T."/>
            <person name="Kaczynski Z."/>
            <person name="Czerwicka M."/>
            <person name="Jafra S."/>
        </authorList>
    </citation>
    <scope>NUCLEOTIDE SEQUENCE [LARGE SCALE GENOMIC DNA]</scope>
    <source>
        <strain evidence="1 2">A44</strain>
        <plasmid evidence="1 2">unnamed1</plasmid>
    </source>
</reference>
<organism evidence="1 2">
    <name type="scientific">Ochrobactrum quorumnocens</name>
    <dbReference type="NCBI Taxonomy" id="271865"/>
    <lineage>
        <taxon>Bacteria</taxon>
        <taxon>Pseudomonadati</taxon>
        <taxon>Pseudomonadota</taxon>
        <taxon>Alphaproteobacteria</taxon>
        <taxon>Hyphomicrobiales</taxon>
        <taxon>Brucellaceae</taxon>
        <taxon>Brucella/Ochrobactrum group</taxon>
        <taxon>Ochrobactrum</taxon>
    </lineage>
</organism>
<gene>
    <name evidence="1" type="ORF">CES85_2978</name>
</gene>
<evidence type="ECO:0000313" key="2">
    <source>
        <dbReference type="Proteomes" id="UP000215256"/>
    </source>
</evidence>
<geneLocation type="plasmid" evidence="1 2">
    <name>unnamed1</name>
</geneLocation>
<protein>
    <submittedName>
        <fullName evidence="1">Uncharacterized protein</fullName>
    </submittedName>
</protein>
<sequence length="50" mass="5701">MSKYLTGAPFNLRQNGSIVFFGKSYDCHIPNLVKRPLIEKGFRGLKVETE</sequence>
<keyword evidence="1" id="KW-0614">Plasmid</keyword>
<dbReference type="Proteomes" id="UP000215256">
    <property type="component" value="Plasmid unnamed1"/>
</dbReference>
<evidence type="ECO:0000313" key="1">
    <source>
        <dbReference type="EMBL" id="ASV88032.1"/>
    </source>
</evidence>